<dbReference type="GO" id="GO:0020037">
    <property type="term" value="F:heme binding"/>
    <property type="evidence" value="ECO:0007669"/>
    <property type="project" value="InterPro"/>
</dbReference>
<dbReference type="EMBL" id="JAAWWB010000002">
    <property type="protein sequence ID" value="KAG6790627.1"/>
    <property type="molecule type" value="Genomic_DNA"/>
</dbReference>
<keyword evidence="3" id="KW-0408">Iron</keyword>
<evidence type="ECO:0000313" key="5">
    <source>
        <dbReference type="Proteomes" id="UP000886885"/>
    </source>
</evidence>
<dbReference type="Pfam" id="PF00067">
    <property type="entry name" value="p450"/>
    <property type="match status" value="1"/>
</dbReference>
<organism evidence="4 5">
    <name type="scientific">Populus tomentosa</name>
    <name type="common">Chinese white poplar</name>
    <dbReference type="NCBI Taxonomy" id="118781"/>
    <lineage>
        <taxon>Eukaryota</taxon>
        <taxon>Viridiplantae</taxon>
        <taxon>Streptophyta</taxon>
        <taxon>Embryophyta</taxon>
        <taxon>Tracheophyta</taxon>
        <taxon>Spermatophyta</taxon>
        <taxon>Magnoliopsida</taxon>
        <taxon>eudicotyledons</taxon>
        <taxon>Gunneridae</taxon>
        <taxon>Pentapetalae</taxon>
        <taxon>rosids</taxon>
        <taxon>fabids</taxon>
        <taxon>Malpighiales</taxon>
        <taxon>Salicaceae</taxon>
        <taxon>Saliceae</taxon>
        <taxon>Populus</taxon>
    </lineage>
</organism>
<accession>A0A8X8DFE4</accession>
<evidence type="ECO:0000256" key="2">
    <source>
        <dbReference type="ARBA" id="ARBA00022723"/>
    </source>
</evidence>
<keyword evidence="5" id="KW-1185">Reference proteome</keyword>
<protein>
    <submittedName>
        <fullName evidence="4">Uncharacterized protein</fullName>
    </submittedName>
</protein>
<dbReference type="InterPro" id="IPR001128">
    <property type="entry name" value="Cyt_P450"/>
</dbReference>
<comment type="caution">
    <text evidence="4">The sequence shown here is derived from an EMBL/GenBank/DDBJ whole genome shotgun (WGS) entry which is preliminary data.</text>
</comment>
<name>A0A8X8DFE4_POPTO</name>
<evidence type="ECO:0000313" key="4">
    <source>
        <dbReference type="EMBL" id="KAG6790627.1"/>
    </source>
</evidence>
<dbReference type="Proteomes" id="UP000886885">
    <property type="component" value="Chromosome 1D"/>
</dbReference>
<dbReference type="GO" id="GO:0004497">
    <property type="term" value="F:monooxygenase activity"/>
    <property type="evidence" value="ECO:0007669"/>
    <property type="project" value="InterPro"/>
</dbReference>
<dbReference type="PANTHER" id="PTHR24286:SF190">
    <property type="entry name" value="CYTOCHROME P450"/>
    <property type="match status" value="1"/>
</dbReference>
<dbReference type="GO" id="GO:0016705">
    <property type="term" value="F:oxidoreductase activity, acting on paired donors, with incorporation or reduction of molecular oxygen"/>
    <property type="evidence" value="ECO:0007669"/>
    <property type="project" value="InterPro"/>
</dbReference>
<evidence type="ECO:0000256" key="1">
    <source>
        <dbReference type="ARBA" id="ARBA00010617"/>
    </source>
</evidence>
<sequence>MMEGVWSMPFTSYNRSLQASAMIRDMGKDLIGHDTSSILVTFLIRLLANEPSIYAAILNDHEQITMNKHKGQLLTWEDLAKMSYTWRIAEDLRIFPPVFGCFRQAVKDKEYNGYLIP</sequence>
<evidence type="ECO:0000256" key="3">
    <source>
        <dbReference type="ARBA" id="ARBA00023004"/>
    </source>
</evidence>
<comment type="similarity">
    <text evidence="1">Belongs to the cytochrome P450 family.</text>
</comment>
<reference evidence="4" key="1">
    <citation type="journal article" date="2020" name="bioRxiv">
        <title>Hybrid origin of Populus tomentosa Carr. identified through genome sequencing and phylogenomic analysis.</title>
        <authorList>
            <person name="An X."/>
            <person name="Gao K."/>
            <person name="Chen Z."/>
            <person name="Li J."/>
            <person name="Yang X."/>
            <person name="Yang X."/>
            <person name="Zhou J."/>
            <person name="Guo T."/>
            <person name="Zhao T."/>
            <person name="Huang S."/>
            <person name="Miao D."/>
            <person name="Khan W.U."/>
            <person name="Rao P."/>
            <person name="Ye M."/>
            <person name="Lei B."/>
            <person name="Liao W."/>
            <person name="Wang J."/>
            <person name="Ji L."/>
            <person name="Li Y."/>
            <person name="Guo B."/>
            <person name="Mustafa N.S."/>
            <person name="Li S."/>
            <person name="Yun Q."/>
            <person name="Keller S.R."/>
            <person name="Mao J."/>
            <person name="Zhang R."/>
            <person name="Strauss S.H."/>
        </authorList>
    </citation>
    <scope>NUCLEOTIDE SEQUENCE</scope>
    <source>
        <strain evidence="4">GM15</strain>
        <tissue evidence="4">Leaf</tissue>
    </source>
</reference>
<keyword evidence="2" id="KW-0479">Metal-binding</keyword>
<dbReference type="PANTHER" id="PTHR24286">
    <property type="entry name" value="CYTOCHROME P450 26"/>
    <property type="match status" value="1"/>
</dbReference>
<dbReference type="AlphaFoldDB" id="A0A8X8DFE4"/>
<proteinExistence type="inferred from homology"/>
<dbReference type="OrthoDB" id="3945418at2759"/>
<dbReference type="GO" id="GO:0016125">
    <property type="term" value="P:sterol metabolic process"/>
    <property type="evidence" value="ECO:0007669"/>
    <property type="project" value="TreeGrafter"/>
</dbReference>
<dbReference type="GO" id="GO:0005506">
    <property type="term" value="F:iron ion binding"/>
    <property type="evidence" value="ECO:0007669"/>
    <property type="project" value="InterPro"/>
</dbReference>
<gene>
    <name evidence="4" type="ORF">POTOM_006785</name>
</gene>